<keyword evidence="2 4" id="KW-0689">Ribosomal protein</keyword>
<dbReference type="Gene3D" id="2.30.30.790">
    <property type="match status" value="1"/>
</dbReference>
<evidence type="ECO:0000313" key="4">
    <source>
        <dbReference type="EMBL" id="AAG13698.1"/>
    </source>
</evidence>
<reference evidence="4" key="1">
    <citation type="submission" date="2000-08" db="EMBL/GenBank/DDBJ databases">
        <title>Comparative analysis of mitochondrial genomes of the ancient jakobid protists.</title>
        <authorList>
            <person name="Burger G."/>
            <person name="O'Kelly C.J."/>
            <person name="Gray W.M."/>
        </authorList>
    </citation>
    <scope>NUCLEOTIDE SEQUENCE</scope>
    <source>
        <strain evidence="4">ATCC 50310</strain>
    </source>
</reference>
<keyword evidence="3" id="KW-0687">Ribonucleoprotein</keyword>
<gene>
    <name evidence="4" type="primary">rpl19</name>
</gene>
<dbReference type="InterPro" id="IPR001857">
    <property type="entry name" value="Ribosomal_bL19"/>
</dbReference>
<sequence>MNIIKILNNELIKQSQKKSNLKTSSLKIGNTVSIRIILSKKLKRKQVFMGVCIKKKNKGFRSTFTLKNIIDNVTVIKTFPLYSSMITEILVK</sequence>
<dbReference type="GeneID" id="801277"/>
<dbReference type="PANTHER" id="PTHR15680:SF9">
    <property type="entry name" value="LARGE RIBOSOMAL SUBUNIT PROTEIN BL19M"/>
    <property type="match status" value="1"/>
</dbReference>
<dbReference type="SUPFAM" id="SSF50104">
    <property type="entry name" value="Translation proteins SH3-like domain"/>
    <property type="match status" value="1"/>
</dbReference>
<dbReference type="EMBL" id="AF295546">
    <property type="protein sequence ID" value="AAG13698.1"/>
    <property type="molecule type" value="Genomic_DNA"/>
</dbReference>
<dbReference type="Pfam" id="PF01245">
    <property type="entry name" value="Ribosomal_L19"/>
    <property type="match status" value="1"/>
</dbReference>
<dbReference type="InterPro" id="IPR038657">
    <property type="entry name" value="Ribosomal_bL19_sf"/>
</dbReference>
<evidence type="ECO:0000256" key="3">
    <source>
        <dbReference type="ARBA" id="ARBA00023274"/>
    </source>
</evidence>
<protein>
    <submittedName>
        <fullName evidence="4">Ribosomal protein L19</fullName>
    </submittedName>
</protein>
<dbReference type="InterPro" id="IPR008991">
    <property type="entry name" value="Translation_prot_SH3-like_sf"/>
</dbReference>
<dbReference type="AlphaFoldDB" id="Q9G875"/>
<dbReference type="GO" id="GO:0006412">
    <property type="term" value="P:translation"/>
    <property type="evidence" value="ECO:0007669"/>
    <property type="project" value="InterPro"/>
</dbReference>
<accession>Q9G875</accession>
<organism evidence="4">
    <name type="scientific">Malawimonas jakobiformis</name>
    <name type="common">Flagellated protozoan</name>
    <dbReference type="NCBI Taxonomy" id="136089"/>
    <lineage>
        <taxon>Eukaryota</taxon>
        <taxon>Malawimonadida</taxon>
        <taxon>Malawimonadidae</taxon>
        <taxon>Malawimonas</taxon>
    </lineage>
</organism>
<proteinExistence type="inferred from homology"/>
<geneLocation type="mitochondrion" evidence="4"/>
<dbReference type="PANTHER" id="PTHR15680">
    <property type="entry name" value="RIBOSOMAL PROTEIN L19"/>
    <property type="match status" value="1"/>
</dbReference>
<dbReference type="RefSeq" id="NP_066331.1">
    <property type="nucleotide sequence ID" value="NC_002553.1"/>
</dbReference>
<evidence type="ECO:0000256" key="2">
    <source>
        <dbReference type="ARBA" id="ARBA00022980"/>
    </source>
</evidence>
<keyword evidence="4" id="KW-0496">Mitochondrion</keyword>
<dbReference type="GO" id="GO:0003735">
    <property type="term" value="F:structural constituent of ribosome"/>
    <property type="evidence" value="ECO:0007669"/>
    <property type="project" value="InterPro"/>
</dbReference>
<dbReference type="GO" id="GO:0005762">
    <property type="term" value="C:mitochondrial large ribosomal subunit"/>
    <property type="evidence" value="ECO:0007669"/>
    <property type="project" value="TreeGrafter"/>
</dbReference>
<name>Q9G875_MALJA</name>
<comment type="similarity">
    <text evidence="1">Belongs to the bacterial ribosomal protein bL19 family.</text>
</comment>
<evidence type="ECO:0000256" key="1">
    <source>
        <dbReference type="ARBA" id="ARBA00005781"/>
    </source>
</evidence>